<evidence type="ECO:0000313" key="4">
    <source>
        <dbReference type="RefSeq" id="XP_005104780.1"/>
    </source>
</evidence>
<dbReference type="Pfam" id="PF13417">
    <property type="entry name" value="GST_N_3"/>
    <property type="match status" value="1"/>
</dbReference>
<sequence length="206" mass="23088">MAGQTKLYFFDARARGEISRLVLAAGGKPWEDVRVAGGEEWQKKTKPTTPFGTVPVLDIGGKQYGQSLAIASYLAKQYGLYGSSPLEELVIDEVQQLREDLFRNEAAHFNEKDEKVKAEKAKVLKEETYPRYLGYFTKILKDNGNVFVVGKKVSLADLVILESTTTLIQNVPGLLDKYPELKAHRERTSQVPGVKEYLAKRPTQPI</sequence>
<dbReference type="Pfam" id="PF14497">
    <property type="entry name" value="GST_C_3"/>
    <property type="match status" value="1"/>
</dbReference>
<gene>
    <name evidence="4" type="primary">LOC101850271</name>
</gene>
<organism evidence="3 4">
    <name type="scientific">Aplysia californica</name>
    <name type="common">California sea hare</name>
    <dbReference type="NCBI Taxonomy" id="6500"/>
    <lineage>
        <taxon>Eukaryota</taxon>
        <taxon>Metazoa</taxon>
        <taxon>Spiralia</taxon>
        <taxon>Lophotrochozoa</taxon>
        <taxon>Mollusca</taxon>
        <taxon>Gastropoda</taxon>
        <taxon>Heterobranchia</taxon>
        <taxon>Euthyneura</taxon>
        <taxon>Tectipleura</taxon>
        <taxon>Aplysiida</taxon>
        <taxon>Aplysioidea</taxon>
        <taxon>Aplysiidae</taxon>
        <taxon>Aplysia</taxon>
    </lineage>
</organism>
<accession>A0ABM0JYW1</accession>
<dbReference type="PANTHER" id="PTHR11571:SF150">
    <property type="entry name" value="GLUTATHIONE S-TRANSFERASE"/>
    <property type="match status" value="1"/>
</dbReference>
<dbReference type="SFLD" id="SFLDS00019">
    <property type="entry name" value="Glutathione_Transferase_(cytos"/>
    <property type="match status" value="1"/>
</dbReference>
<dbReference type="Gene3D" id="1.20.1050.10">
    <property type="match status" value="1"/>
</dbReference>
<dbReference type="Proteomes" id="UP000694888">
    <property type="component" value="Unplaced"/>
</dbReference>
<name>A0ABM0JYW1_APLCA</name>
<dbReference type="InterPro" id="IPR040079">
    <property type="entry name" value="Glutathione_S-Trfase"/>
</dbReference>
<feature type="domain" description="GST N-terminal" evidence="1">
    <location>
        <begin position="3"/>
        <end position="82"/>
    </location>
</feature>
<dbReference type="GeneID" id="101850271"/>
<feature type="domain" description="GST C-terminal" evidence="2">
    <location>
        <begin position="84"/>
        <end position="206"/>
    </location>
</feature>
<reference evidence="4" key="1">
    <citation type="submission" date="2025-08" db="UniProtKB">
        <authorList>
            <consortium name="RefSeq"/>
        </authorList>
    </citation>
    <scope>IDENTIFICATION</scope>
</reference>
<protein>
    <submittedName>
        <fullName evidence="4">Probable glutathione S-transferase 7</fullName>
    </submittedName>
</protein>
<dbReference type="SUPFAM" id="SSF47616">
    <property type="entry name" value="GST C-terminal domain-like"/>
    <property type="match status" value="1"/>
</dbReference>
<keyword evidence="3" id="KW-1185">Reference proteome</keyword>
<dbReference type="InterPro" id="IPR050213">
    <property type="entry name" value="GST_superfamily"/>
</dbReference>
<dbReference type="InterPro" id="IPR004046">
    <property type="entry name" value="GST_C"/>
</dbReference>
<dbReference type="InterPro" id="IPR010987">
    <property type="entry name" value="Glutathione-S-Trfase_C-like"/>
</dbReference>
<dbReference type="PROSITE" id="PS50404">
    <property type="entry name" value="GST_NTER"/>
    <property type="match status" value="1"/>
</dbReference>
<dbReference type="InterPro" id="IPR036282">
    <property type="entry name" value="Glutathione-S-Trfase_C_sf"/>
</dbReference>
<evidence type="ECO:0000259" key="2">
    <source>
        <dbReference type="PROSITE" id="PS50405"/>
    </source>
</evidence>
<evidence type="ECO:0000259" key="1">
    <source>
        <dbReference type="PROSITE" id="PS50404"/>
    </source>
</evidence>
<dbReference type="CDD" id="cd03039">
    <property type="entry name" value="GST_N_Sigma_like"/>
    <property type="match status" value="1"/>
</dbReference>
<dbReference type="InterPro" id="IPR004045">
    <property type="entry name" value="Glutathione_S-Trfase_N"/>
</dbReference>
<evidence type="ECO:0000313" key="3">
    <source>
        <dbReference type="Proteomes" id="UP000694888"/>
    </source>
</evidence>
<dbReference type="CDD" id="cd03192">
    <property type="entry name" value="GST_C_Sigma_like"/>
    <property type="match status" value="1"/>
</dbReference>
<dbReference type="Gene3D" id="3.40.30.10">
    <property type="entry name" value="Glutaredoxin"/>
    <property type="match status" value="1"/>
</dbReference>
<dbReference type="PANTHER" id="PTHR11571">
    <property type="entry name" value="GLUTATHIONE S-TRANSFERASE"/>
    <property type="match status" value="1"/>
</dbReference>
<dbReference type="PROSITE" id="PS50405">
    <property type="entry name" value="GST_CTER"/>
    <property type="match status" value="1"/>
</dbReference>
<dbReference type="InterPro" id="IPR036249">
    <property type="entry name" value="Thioredoxin-like_sf"/>
</dbReference>
<dbReference type="RefSeq" id="XP_005104780.1">
    <property type="nucleotide sequence ID" value="XM_005104723.3"/>
</dbReference>
<dbReference type="SUPFAM" id="SSF52833">
    <property type="entry name" value="Thioredoxin-like"/>
    <property type="match status" value="1"/>
</dbReference>
<proteinExistence type="predicted"/>